<reference evidence="2" key="1">
    <citation type="journal article" date="2019" name="Int. J. Syst. Evol. Microbiol.">
        <title>The Global Catalogue of Microorganisms (GCM) 10K type strain sequencing project: providing services to taxonomists for standard genome sequencing and annotation.</title>
        <authorList>
            <consortium name="The Broad Institute Genomics Platform"/>
            <consortium name="The Broad Institute Genome Sequencing Center for Infectious Disease"/>
            <person name="Wu L."/>
            <person name="Ma J."/>
        </authorList>
    </citation>
    <scope>NUCLEOTIDE SEQUENCE [LARGE SCALE GENOMIC DNA]</scope>
    <source>
        <strain evidence="2">CCM 7480</strain>
    </source>
</reference>
<evidence type="ECO:0000313" key="1">
    <source>
        <dbReference type="EMBL" id="MFC3459162.1"/>
    </source>
</evidence>
<organism evidence="1 2">
    <name type="scientific">Massilia haematophila</name>
    <dbReference type="NCBI Taxonomy" id="457923"/>
    <lineage>
        <taxon>Bacteria</taxon>
        <taxon>Pseudomonadati</taxon>
        <taxon>Pseudomonadota</taxon>
        <taxon>Betaproteobacteria</taxon>
        <taxon>Burkholderiales</taxon>
        <taxon>Oxalobacteraceae</taxon>
        <taxon>Telluria group</taxon>
        <taxon>Massilia</taxon>
    </lineage>
</organism>
<protein>
    <submittedName>
        <fullName evidence="1">Uncharacterized protein</fullName>
    </submittedName>
</protein>
<sequence length="65" mass="7726">MMQRRTDEQTALTAEYALYLVDIRGVDFAFKYLDSCNVPRAILARALQSPQHRRHHERRKVPRND</sequence>
<dbReference type="EMBL" id="JBHRVV010000001">
    <property type="protein sequence ID" value="MFC3459162.1"/>
    <property type="molecule type" value="Genomic_DNA"/>
</dbReference>
<gene>
    <name evidence="1" type="ORF">ACFOPH_13050</name>
</gene>
<accession>A0ABV7PKZ8</accession>
<name>A0ABV7PKZ8_9BURK</name>
<dbReference type="RefSeq" id="WP_313704289.1">
    <property type="nucleotide sequence ID" value="NZ_JBHRVV010000001.1"/>
</dbReference>
<keyword evidence="2" id="KW-1185">Reference proteome</keyword>
<dbReference type="Proteomes" id="UP001595665">
    <property type="component" value="Unassembled WGS sequence"/>
</dbReference>
<evidence type="ECO:0000313" key="2">
    <source>
        <dbReference type="Proteomes" id="UP001595665"/>
    </source>
</evidence>
<comment type="caution">
    <text evidence="1">The sequence shown here is derived from an EMBL/GenBank/DDBJ whole genome shotgun (WGS) entry which is preliminary data.</text>
</comment>
<proteinExistence type="predicted"/>